<dbReference type="GO" id="GO:0016887">
    <property type="term" value="F:ATP hydrolysis activity"/>
    <property type="evidence" value="ECO:0007669"/>
    <property type="project" value="UniProtKB-UniRule"/>
</dbReference>
<comment type="subunit">
    <text evidence="8">The complex is probably composed of two ATP-binding proteins, two transmembrane proteins and a solute-binding protein.</text>
</comment>
<feature type="domain" description="ABC transporter" evidence="9">
    <location>
        <begin position="45"/>
        <end position="281"/>
    </location>
</feature>
<evidence type="ECO:0000256" key="6">
    <source>
        <dbReference type="ARBA" id="ARBA00023122"/>
    </source>
</evidence>
<comment type="subcellular location">
    <subcellularLocation>
        <location evidence="8">Cell inner membrane</location>
        <topology evidence="8">Peripheral membrane protein</topology>
    </subcellularLocation>
</comment>
<reference evidence="12" key="1">
    <citation type="submission" date="2016-06" db="EMBL/GenBank/DDBJ databases">
        <authorList>
            <person name="Nascimento L."/>
            <person name="Pereira R.V."/>
            <person name="Martins L.F."/>
            <person name="Quaggio R.B."/>
            <person name="Silva A.M."/>
            <person name="Setubal J.C."/>
        </authorList>
    </citation>
    <scope>NUCLEOTIDE SEQUENCE [LARGE SCALE GENOMIC DNA]</scope>
</reference>
<feature type="domain" description="CBS" evidence="10">
    <location>
        <begin position="296"/>
        <end position="353"/>
    </location>
</feature>
<dbReference type="GO" id="GO:0015418">
    <property type="term" value="F:ABC-type quaternary ammonium compound transporting activity"/>
    <property type="evidence" value="ECO:0007669"/>
    <property type="project" value="UniProtKB-EC"/>
</dbReference>
<dbReference type="EC" id="7.6.2.9" evidence="8"/>
<keyword evidence="2 8" id="KW-0813">Transport</keyword>
<proteinExistence type="inferred from homology"/>
<dbReference type="FunFam" id="3.40.50.300:FF:000201">
    <property type="entry name" value="Glycine betaine/L-proline ABC transporter ATP-binding protein"/>
    <property type="match status" value="1"/>
</dbReference>
<comment type="caution">
    <text evidence="11">The sequence shown here is derived from an EMBL/GenBank/DDBJ whole genome shotgun (WGS) entry which is preliminary data.</text>
</comment>
<dbReference type="Gene3D" id="3.40.50.300">
    <property type="entry name" value="P-loop containing nucleotide triphosphate hydrolases"/>
    <property type="match status" value="1"/>
</dbReference>
<dbReference type="PANTHER" id="PTHR43869:SF1">
    <property type="entry name" value="GLYCINE BETAINE_PROLINE BETAINE TRANSPORT SYSTEM ATP-BINDING PROTEIN PROV"/>
    <property type="match status" value="1"/>
</dbReference>
<dbReference type="AlphaFoldDB" id="A0A1Y3PBF5"/>
<dbReference type="SMART" id="SM00382">
    <property type="entry name" value="AAA"/>
    <property type="match status" value="1"/>
</dbReference>
<dbReference type="InterPro" id="IPR005892">
    <property type="entry name" value="Gly-betaine_transp_ATP-bd"/>
</dbReference>
<keyword evidence="8" id="KW-0997">Cell inner membrane</keyword>
<comment type="catalytic activity">
    <reaction evidence="8">
        <text>a quaternary ammonium(out) + ATP + H2O = a quaternary ammonium(in) + ADP + phosphate + H(+)</text>
        <dbReference type="Rhea" id="RHEA:11036"/>
        <dbReference type="ChEBI" id="CHEBI:15377"/>
        <dbReference type="ChEBI" id="CHEBI:15378"/>
        <dbReference type="ChEBI" id="CHEBI:30616"/>
        <dbReference type="ChEBI" id="CHEBI:35267"/>
        <dbReference type="ChEBI" id="CHEBI:43474"/>
        <dbReference type="ChEBI" id="CHEBI:456216"/>
    </reaction>
</comment>
<dbReference type="InterPro" id="IPR046342">
    <property type="entry name" value="CBS_dom_sf"/>
</dbReference>
<evidence type="ECO:0000256" key="4">
    <source>
        <dbReference type="ARBA" id="ARBA00022840"/>
    </source>
</evidence>
<organism evidence="11 12">
    <name type="scientific">Bacillus thermozeamaize</name>
    <dbReference type="NCBI Taxonomy" id="230954"/>
    <lineage>
        <taxon>Bacteria</taxon>
        <taxon>Bacillati</taxon>
        <taxon>Bacillota</taxon>
        <taxon>Bacilli</taxon>
        <taxon>Bacillales</taxon>
        <taxon>Bacillaceae</taxon>
        <taxon>Bacillus</taxon>
    </lineage>
</organism>
<evidence type="ECO:0000313" key="12">
    <source>
        <dbReference type="Proteomes" id="UP000196475"/>
    </source>
</evidence>
<dbReference type="InterPro" id="IPR051921">
    <property type="entry name" value="ABC_osmolyte_uptake_ATP-bind"/>
</dbReference>
<dbReference type="SMART" id="SM00116">
    <property type="entry name" value="CBS"/>
    <property type="match status" value="2"/>
</dbReference>
<keyword evidence="8" id="KW-0472">Membrane</keyword>
<dbReference type="NCBIfam" id="TIGR01186">
    <property type="entry name" value="proV"/>
    <property type="match status" value="1"/>
</dbReference>
<evidence type="ECO:0000256" key="1">
    <source>
        <dbReference type="ARBA" id="ARBA00005417"/>
    </source>
</evidence>
<keyword evidence="8" id="KW-1003">Cell membrane</keyword>
<dbReference type="EMBL" id="LZRT01000121">
    <property type="protein sequence ID" value="OUM84660.1"/>
    <property type="molecule type" value="Genomic_DNA"/>
</dbReference>
<accession>A0A1Y3PBF5</accession>
<dbReference type="GO" id="GO:0006970">
    <property type="term" value="P:response to osmotic stress"/>
    <property type="evidence" value="ECO:0007669"/>
    <property type="project" value="UniProtKB-ARBA"/>
</dbReference>
<dbReference type="InterPro" id="IPR003593">
    <property type="entry name" value="AAA+_ATPase"/>
</dbReference>
<dbReference type="Pfam" id="PF00005">
    <property type="entry name" value="ABC_tran"/>
    <property type="match status" value="1"/>
</dbReference>
<evidence type="ECO:0000259" key="10">
    <source>
        <dbReference type="PROSITE" id="PS51371"/>
    </source>
</evidence>
<name>A0A1Y3PBF5_9BACI</name>
<dbReference type="InterPro" id="IPR000644">
    <property type="entry name" value="CBS_dom"/>
</dbReference>
<dbReference type="GO" id="GO:0006865">
    <property type="term" value="P:amino acid transport"/>
    <property type="evidence" value="ECO:0007669"/>
    <property type="project" value="UniProtKB-UniRule"/>
</dbReference>
<dbReference type="PROSITE" id="PS00211">
    <property type="entry name" value="ABC_TRANSPORTER_1"/>
    <property type="match status" value="1"/>
</dbReference>
<evidence type="ECO:0000259" key="9">
    <source>
        <dbReference type="PROSITE" id="PS50893"/>
    </source>
</evidence>
<dbReference type="Gene3D" id="3.10.580.10">
    <property type="entry name" value="CBS-domain"/>
    <property type="match status" value="1"/>
</dbReference>
<dbReference type="PROSITE" id="PS51371">
    <property type="entry name" value="CBS"/>
    <property type="match status" value="1"/>
</dbReference>
<dbReference type="Pfam" id="PF00571">
    <property type="entry name" value="CBS"/>
    <property type="match status" value="2"/>
</dbReference>
<keyword evidence="4 8" id="KW-0067">ATP-binding</keyword>
<dbReference type="InterPro" id="IPR017871">
    <property type="entry name" value="ABC_transporter-like_CS"/>
</dbReference>
<evidence type="ECO:0000256" key="2">
    <source>
        <dbReference type="ARBA" id="ARBA00022448"/>
    </source>
</evidence>
<comment type="similarity">
    <text evidence="1 8">Belongs to the ABC transporter superfamily.</text>
</comment>
<dbReference type="Proteomes" id="UP000196475">
    <property type="component" value="Unassembled WGS sequence"/>
</dbReference>
<sequence length="425" mass="47303">MGDFEALDDKRYPSDHPTPIIRVRQLTKIFGPQPERALQLLRQGKDKAEIFKELEATVGVNQATFDVYPGEIFVVMGLSGSGKSTLLRCLNRLIEPTEGEVWIGDQEITRLDEKSMRHIRQKRMSMVFQQFALFPHRTVLDNVAYGLEVQGVPRSERLERAKQTLSLVGLSGWESQLPGQLSGGMQQRVGLARALCNDPDILLMDEAFSALDPLIREDMQDELLNLQSQMQKTIVFITHDLNEALKLGDRIALMLDGSIVQIGTPEEIISNPSNDYVARFVRGVDITKVLTAEDVMKKPEPTITPKDGPRVALKMMRDWGISSIFVVERNRRLLGLLTADAAFHATEKGERDILPLISQDFSRVAPEQPIEEILPVVANAKAPLAVTDEEHRLLGVIVRGSVLEALASKGGEPDGRESSAARELD</sequence>
<evidence type="ECO:0000256" key="7">
    <source>
        <dbReference type="PROSITE-ProRule" id="PRU00703"/>
    </source>
</evidence>
<evidence type="ECO:0000256" key="3">
    <source>
        <dbReference type="ARBA" id="ARBA00022741"/>
    </source>
</evidence>
<keyword evidence="3 8" id="KW-0547">Nucleotide-binding</keyword>
<dbReference type="SUPFAM" id="SSF52540">
    <property type="entry name" value="P-loop containing nucleoside triphosphate hydrolases"/>
    <property type="match status" value="1"/>
</dbReference>
<dbReference type="GO" id="GO:0031460">
    <property type="term" value="P:glycine betaine transport"/>
    <property type="evidence" value="ECO:0007669"/>
    <property type="project" value="InterPro"/>
</dbReference>
<evidence type="ECO:0000256" key="8">
    <source>
        <dbReference type="RuleBase" id="RU369116"/>
    </source>
</evidence>
<dbReference type="GO" id="GO:0005886">
    <property type="term" value="C:plasma membrane"/>
    <property type="evidence" value="ECO:0007669"/>
    <property type="project" value="UniProtKB-SubCell"/>
</dbReference>
<dbReference type="SUPFAM" id="SSF54631">
    <property type="entry name" value="CBS-domain pair"/>
    <property type="match status" value="1"/>
</dbReference>
<protein>
    <recommendedName>
        <fullName evidence="8">Quaternary amine transport ATP-binding protein</fullName>
        <ecNumber evidence="8">7.6.2.9</ecNumber>
    </recommendedName>
</protein>
<dbReference type="CDD" id="cd03294">
    <property type="entry name" value="ABC_Pro_Gly_Betaine"/>
    <property type="match status" value="1"/>
</dbReference>
<keyword evidence="6 7" id="KW-0129">CBS domain</keyword>
<evidence type="ECO:0000313" key="11">
    <source>
        <dbReference type="EMBL" id="OUM84660.1"/>
    </source>
</evidence>
<keyword evidence="5" id="KW-0029">Amino-acid transport</keyword>
<gene>
    <name evidence="11" type="ORF">BAA01_05845</name>
</gene>
<evidence type="ECO:0000256" key="5">
    <source>
        <dbReference type="ARBA" id="ARBA00022970"/>
    </source>
</evidence>
<dbReference type="GO" id="GO:0005524">
    <property type="term" value="F:ATP binding"/>
    <property type="evidence" value="ECO:0007669"/>
    <property type="project" value="UniProtKB-UniRule"/>
</dbReference>
<dbReference type="InterPro" id="IPR027417">
    <property type="entry name" value="P-loop_NTPase"/>
</dbReference>
<dbReference type="PROSITE" id="PS50893">
    <property type="entry name" value="ABC_TRANSPORTER_2"/>
    <property type="match status" value="1"/>
</dbReference>
<dbReference type="PANTHER" id="PTHR43869">
    <property type="entry name" value="GLYCINE BETAINE/PROLINE BETAINE TRANSPORT SYSTEM ATP-BINDING PROTEIN PROV"/>
    <property type="match status" value="1"/>
</dbReference>
<dbReference type="InterPro" id="IPR003439">
    <property type="entry name" value="ABC_transporter-like_ATP-bd"/>
</dbReference>